<keyword evidence="1 2" id="KW-0238">DNA-binding</keyword>
<dbReference type="InterPro" id="IPR044068">
    <property type="entry name" value="CB"/>
</dbReference>
<evidence type="ECO:0000256" key="1">
    <source>
        <dbReference type="ARBA" id="ARBA00023125"/>
    </source>
</evidence>
<dbReference type="GO" id="GO:0003677">
    <property type="term" value="F:DNA binding"/>
    <property type="evidence" value="ECO:0007669"/>
    <property type="project" value="UniProtKB-UniRule"/>
</dbReference>
<gene>
    <name evidence="4" type="ORF">B5766_12155</name>
</gene>
<dbReference type="InterPro" id="IPR010998">
    <property type="entry name" value="Integrase_recombinase_N"/>
</dbReference>
<proteinExistence type="predicted"/>
<dbReference type="AlphaFoldDB" id="A0A2A6FMT7"/>
<dbReference type="Proteomes" id="UP000219994">
    <property type="component" value="Unassembled WGS sequence"/>
</dbReference>
<accession>A0A2A6FMT7</accession>
<evidence type="ECO:0000313" key="4">
    <source>
        <dbReference type="EMBL" id="PDQ34202.1"/>
    </source>
</evidence>
<dbReference type="PROSITE" id="PS51900">
    <property type="entry name" value="CB"/>
    <property type="match status" value="1"/>
</dbReference>
<evidence type="ECO:0000259" key="3">
    <source>
        <dbReference type="PROSITE" id="PS51900"/>
    </source>
</evidence>
<evidence type="ECO:0000256" key="2">
    <source>
        <dbReference type="PROSITE-ProRule" id="PRU01248"/>
    </source>
</evidence>
<reference evidence="5" key="1">
    <citation type="submission" date="2017-03" db="EMBL/GenBank/DDBJ databases">
        <authorList>
            <person name="Lund M.B."/>
        </authorList>
    </citation>
    <scope>NUCLEOTIDE SEQUENCE [LARGE SCALE GENOMIC DNA]</scope>
</reference>
<comment type="caution">
    <text evidence="4">The sequence shown here is derived from an EMBL/GenBank/DDBJ whole genome shotgun (WGS) entry which is preliminary data.</text>
</comment>
<feature type="domain" description="Core-binding (CB)" evidence="3">
    <location>
        <begin position="18"/>
        <end position="99"/>
    </location>
</feature>
<name>A0A2A6FMT7_9MICO</name>
<dbReference type="SUPFAM" id="SSF56349">
    <property type="entry name" value="DNA breaking-rejoining enzymes"/>
    <property type="match status" value="1"/>
</dbReference>
<sequence>MEAGKMSGTFISNSALKTPMGRLIEDYVSLTAGLSRGTVAQRRSHADNWLLPQWKDWPVGRITKRAVEEWIQHMSAASAGASTVQKAYQLLVSVMRRAVAANLIPSTPVRNVRLPRTWKARHPYLTYDEIAELAEAIDPRYRALISVLVVVPRYVGWCVRS</sequence>
<dbReference type="InterPro" id="IPR011010">
    <property type="entry name" value="DNA_brk_join_enz"/>
</dbReference>
<organism evidence="4 5">
    <name type="scientific">Candidatus Lumbricidiphila eiseniae</name>
    <dbReference type="NCBI Taxonomy" id="1969409"/>
    <lineage>
        <taxon>Bacteria</taxon>
        <taxon>Bacillati</taxon>
        <taxon>Actinomycetota</taxon>
        <taxon>Actinomycetes</taxon>
        <taxon>Micrococcales</taxon>
        <taxon>Microbacteriaceae</taxon>
        <taxon>Candidatus Lumbricidiphila</taxon>
    </lineage>
</organism>
<dbReference type="Gene3D" id="1.10.150.130">
    <property type="match status" value="1"/>
</dbReference>
<protein>
    <recommendedName>
        <fullName evidence="3">Core-binding (CB) domain-containing protein</fullName>
    </recommendedName>
</protein>
<evidence type="ECO:0000313" key="5">
    <source>
        <dbReference type="Proteomes" id="UP000219994"/>
    </source>
</evidence>
<dbReference type="EMBL" id="NAEP01000059">
    <property type="protein sequence ID" value="PDQ34202.1"/>
    <property type="molecule type" value="Genomic_DNA"/>
</dbReference>